<dbReference type="Proteomes" id="UP000439903">
    <property type="component" value="Unassembled WGS sequence"/>
</dbReference>
<sequence>MKVSSIIVTYPTIDHKKEHRFQNLFAMPLEEQLENILERRKNHDLSRSLVVAPSSSVDSSSNDFLGLSRNKILYEKFLNTLITFPHPSLVQKVHDFWMEIHHMPNH</sequence>
<reference evidence="1 2" key="1">
    <citation type="journal article" date="2019" name="Environ. Microbiol.">
        <title>At the nexus of three kingdoms: the genome of the mycorrhizal fungus Gigaspora margarita provides insights into plant, endobacterial and fungal interactions.</title>
        <authorList>
            <person name="Venice F."/>
            <person name="Ghignone S."/>
            <person name="Salvioli di Fossalunga A."/>
            <person name="Amselem J."/>
            <person name="Novero M."/>
            <person name="Xianan X."/>
            <person name="Sedzielewska Toro K."/>
            <person name="Morin E."/>
            <person name="Lipzen A."/>
            <person name="Grigoriev I.V."/>
            <person name="Henrissat B."/>
            <person name="Martin F.M."/>
            <person name="Bonfante P."/>
        </authorList>
    </citation>
    <scope>NUCLEOTIDE SEQUENCE [LARGE SCALE GENOMIC DNA]</scope>
    <source>
        <strain evidence="1 2">BEG34</strain>
    </source>
</reference>
<comment type="caution">
    <text evidence="1">The sequence shown here is derived from an EMBL/GenBank/DDBJ whole genome shotgun (WGS) entry which is preliminary data.</text>
</comment>
<proteinExistence type="predicted"/>
<accession>A0A8H3X3B4</accession>
<name>A0A8H3X3B4_GIGMA</name>
<evidence type="ECO:0000313" key="1">
    <source>
        <dbReference type="EMBL" id="KAF0392135.1"/>
    </source>
</evidence>
<protein>
    <submittedName>
        <fullName evidence="1">Serine C-palmitoyltransferase LCB2</fullName>
    </submittedName>
</protein>
<keyword evidence="1" id="KW-0808">Transferase</keyword>
<gene>
    <name evidence="1" type="ORF">F8M41_010587</name>
</gene>
<evidence type="ECO:0000313" key="2">
    <source>
        <dbReference type="Proteomes" id="UP000439903"/>
    </source>
</evidence>
<keyword evidence="2" id="KW-1185">Reference proteome</keyword>
<dbReference type="GO" id="GO:0016740">
    <property type="term" value="F:transferase activity"/>
    <property type="evidence" value="ECO:0007669"/>
    <property type="project" value="UniProtKB-KW"/>
</dbReference>
<dbReference type="EMBL" id="WTPW01002199">
    <property type="protein sequence ID" value="KAF0392135.1"/>
    <property type="molecule type" value="Genomic_DNA"/>
</dbReference>
<dbReference type="AlphaFoldDB" id="A0A8H3X3B4"/>
<organism evidence="1 2">
    <name type="scientific">Gigaspora margarita</name>
    <dbReference type="NCBI Taxonomy" id="4874"/>
    <lineage>
        <taxon>Eukaryota</taxon>
        <taxon>Fungi</taxon>
        <taxon>Fungi incertae sedis</taxon>
        <taxon>Mucoromycota</taxon>
        <taxon>Glomeromycotina</taxon>
        <taxon>Glomeromycetes</taxon>
        <taxon>Diversisporales</taxon>
        <taxon>Gigasporaceae</taxon>
        <taxon>Gigaspora</taxon>
    </lineage>
</organism>